<proteinExistence type="predicted"/>
<feature type="transmembrane region" description="Helical" evidence="2">
    <location>
        <begin position="109"/>
        <end position="134"/>
    </location>
</feature>
<keyword evidence="2" id="KW-0812">Transmembrane</keyword>
<reference evidence="3 4" key="1">
    <citation type="journal article" date="2017" name="PLoS Biol.">
        <title>The sea cucumber genome provides insights into morphological evolution and visceral regeneration.</title>
        <authorList>
            <person name="Zhang X."/>
            <person name="Sun L."/>
            <person name="Yuan J."/>
            <person name="Sun Y."/>
            <person name="Gao Y."/>
            <person name="Zhang L."/>
            <person name="Li S."/>
            <person name="Dai H."/>
            <person name="Hamel J.F."/>
            <person name="Liu C."/>
            <person name="Yu Y."/>
            <person name="Liu S."/>
            <person name="Lin W."/>
            <person name="Guo K."/>
            <person name="Jin S."/>
            <person name="Xu P."/>
            <person name="Storey K.B."/>
            <person name="Huan P."/>
            <person name="Zhang T."/>
            <person name="Zhou Y."/>
            <person name="Zhang J."/>
            <person name="Lin C."/>
            <person name="Li X."/>
            <person name="Xing L."/>
            <person name="Huo D."/>
            <person name="Sun M."/>
            <person name="Wang L."/>
            <person name="Mercier A."/>
            <person name="Li F."/>
            <person name="Yang H."/>
            <person name="Xiang J."/>
        </authorList>
    </citation>
    <scope>NUCLEOTIDE SEQUENCE [LARGE SCALE GENOMIC DNA]</scope>
    <source>
        <strain evidence="3">Shaxun</strain>
        <tissue evidence="3">Muscle</tissue>
    </source>
</reference>
<dbReference type="AlphaFoldDB" id="A0A2G8L785"/>
<sequence>MRERSCLVGPITVTSKSTTASSSSAVPSTAMSSSSSVAPSTAISSSSSVAPSTAMSSSSSVAPSTAMSSSSSVAPSTAISLTTVLTSTAKLQKSKEMNNVKETMSFEVLLIYIITGAVLAILLIFVIVCCCCCCRQRRKAAQSKNTTPSEEPVNPLSIYDTAPFDKNQISGPFYDAPPNGFDKPIQVQSSNEYQPSLPAQTFARPESVLIPGTDDMASTHL</sequence>
<keyword evidence="2" id="KW-1133">Transmembrane helix</keyword>
<feature type="region of interest" description="Disordered" evidence="1">
    <location>
        <begin position="17"/>
        <end position="40"/>
    </location>
</feature>
<comment type="caution">
    <text evidence="3">The sequence shown here is derived from an EMBL/GenBank/DDBJ whole genome shotgun (WGS) entry which is preliminary data.</text>
</comment>
<dbReference type="Gene3D" id="1.20.5.900">
    <property type="entry name" value="transmembrane domain of human cd4"/>
    <property type="match status" value="1"/>
</dbReference>
<dbReference type="Proteomes" id="UP000230750">
    <property type="component" value="Unassembled WGS sequence"/>
</dbReference>
<organism evidence="3 4">
    <name type="scientific">Stichopus japonicus</name>
    <name type="common">Sea cucumber</name>
    <dbReference type="NCBI Taxonomy" id="307972"/>
    <lineage>
        <taxon>Eukaryota</taxon>
        <taxon>Metazoa</taxon>
        <taxon>Echinodermata</taxon>
        <taxon>Eleutherozoa</taxon>
        <taxon>Echinozoa</taxon>
        <taxon>Holothuroidea</taxon>
        <taxon>Aspidochirotacea</taxon>
        <taxon>Aspidochirotida</taxon>
        <taxon>Stichopodidae</taxon>
        <taxon>Apostichopus</taxon>
    </lineage>
</organism>
<evidence type="ECO:0000313" key="3">
    <source>
        <dbReference type="EMBL" id="PIK56108.1"/>
    </source>
</evidence>
<gene>
    <name evidence="3" type="ORF">BSL78_07004</name>
</gene>
<accession>A0A2G8L785</accession>
<evidence type="ECO:0000313" key="4">
    <source>
        <dbReference type="Proteomes" id="UP000230750"/>
    </source>
</evidence>
<protein>
    <submittedName>
        <fullName evidence="3">Uncharacterized protein</fullName>
    </submittedName>
</protein>
<dbReference type="EMBL" id="MRZV01000188">
    <property type="protein sequence ID" value="PIK56108.1"/>
    <property type="molecule type" value="Genomic_DNA"/>
</dbReference>
<evidence type="ECO:0000256" key="2">
    <source>
        <dbReference type="SAM" id="Phobius"/>
    </source>
</evidence>
<name>A0A2G8L785_STIJA</name>
<evidence type="ECO:0000256" key="1">
    <source>
        <dbReference type="SAM" id="MobiDB-lite"/>
    </source>
</evidence>
<keyword evidence="2" id="KW-0472">Membrane</keyword>
<keyword evidence="4" id="KW-1185">Reference proteome</keyword>